<comment type="caution">
    <text evidence="3">The sequence shown here is derived from an EMBL/GenBank/DDBJ whole genome shotgun (WGS) entry which is preliminary data.</text>
</comment>
<evidence type="ECO:0000256" key="1">
    <source>
        <dbReference type="SAM" id="MobiDB-lite"/>
    </source>
</evidence>
<dbReference type="SUPFAM" id="SSF54001">
    <property type="entry name" value="Cysteine proteinases"/>
    <property type="match status" value="1"/>
</dbReference>
<feature type="signal peptide" evidence="2">
    <location>
        <begin position="1"/>
        <end position="25"/>
    </location>
</feature>
<keyword evidence="4" id="KW-1185">Reference proteome</keyword>
<evidence type="ECO:0000256" key="2">
    <source>
        <dbReference type="SAM" id="SignalP"/>
    </source>
</evidence>
<feature type="compositionally biased region" description="Low complexity" evidence="1">
    <location>
        <begin position="85"/>
        <end position="100"/>
    </location>
</feature>
<sequence length="827" mass="88020">MISALSITLNLFCLWGVGIQGSVQAEVDKPDTSIVVPQDGTELDSASCGPNPEDMPDVSPEKSQNDTSSDSASCEPLLEVRQDTDNSLSSPNDNESSSVDDSQEAMAHNLCGLSLNELLSQYYHIVTGQGKEHALALTILHRCLSHVMKNAKDLCKKHAAKHYRLCMHVFGLMTQATTLKELDQVVVSATVLLASPCSGENVEKHFKDLQTLLTAVAQPVIDDSGIAEEDFVNDLGPTPFDYHFKDVIQQASLDKVGEPNEYFCPNFIPKLLKYFLPQAALWSRLLLGDLGRHGRGPFYEKLSKRFKRVAQKSTQNYTKDNMTQGIMEKSQWDLKKIRFQQKRLTRLDDFVHTYKVMHNALLREYQDSLKTKNKTHRVDVERWKQRKQRRELTSMWKRKDTEVVVAVLPSHIRGNNLLIHHSELRTLRPHQWLTGEVIEGLFHLYASQFNTGNTIYILNHYTAAANSKEKADSENAAKRVREYFKMRRTCYGKEDWGTVKWRGATMHHPVQRDGSSCGVIVTMMARAVMEAFPALPVMSFGTSKKEMACERRKFALSILNGSVFNMENNCAMCSASKPPGSGPPTTDWCNFTPAVGAITGAVITGAVITGAVITGGAITGAVGRAITGAVGRAITGAVGRAITGAVGRAITGAVGRAVGRAISGAVGRAITGAVGRAITGAVGRAITGAVGGAITGAVVGAITLAVGRAITGAVGRAITGAVGRAITGAVGRAITGAVGRAITGAVGGAITGAVVGAITLAVGRAITGAVGRAITGAVVGAITGAVGRAITVAVGRAITGAVVGPSLGRSAGPSLERSLWLLGPPPT</sequence>
<evidence type="ECO:0000313" key="3">
    <source>
        <dbReference type="EMBL" id="KAK1890538.1"/>
    </source>
</evidence>
<dbReference type="InterPro" id="IPR038765">
    <property type="entry name" value="Papain-like_cys_pep_sf"/>
</dbReference>
<dbReference type="Gene3D" id="3.40.395.10">
    <property type="entry name" value="Adenoviral Proteinase, Chain A"/>
    <property type="match status" value="1"/>
</dbReference>
<name>A0AAD9F2Q1_DISEL</name>
<accession>A0AAD9F2Q1</accession>
<dbReference type="AlphaFoldDB" id="A0AAD9F2Q1"/>
<proteinExistence type="predicted"/>
<gene>
    <name evidence="3" type="ORF">KUDE01_015209</name>
</gene>
<keyword evidence="2" id="KW-0732">Signal</keyword>
<feature type="region of interest" description="Disordered" evidence="1">
    <location>
        <begin position="34"/>
        <end position="103"/>
    </location>
</feature>
<dbReference type="EMBL" id="JASDAP010000016">
    <property type="protein sequence ID" value="KAK1890538.1"/>
    <property type="molecule type" value="Genomic_DNA"/>
</dbReference>
<feature type="chain" id="PRO_5042157779" evidence="2">
    <location>
        <begin position="26"/>
        <end position="827"/>
    </location>
</feature>
<reference evidence="3" key="1">
    <citation type="submission" date="2023-04" db="EMBL/GenBank/DDBJ databases">
        <title>Chromosome-level genome of Chaenocephalus aceratus.</title>
        <authorList>
            <person name="Park H."/>
        </authorList>
    </citation>
    <scope>NUCLEOTIDE SEQUENCE</scope>
    <source>
        <strain evidence="3">DE</strain>
        <tissue evidence="3">Muscle</tissue>
    </source>
</reference>
<evidence type="ECO:0000313" key="4">
    <source>
        <dbReference type="Proteomes" id="UP001228049"/>
    </source>
</evidence>
<organism evidence="3 4">
    <name type="scientific">Dissostichus eleginoides</name>
    <name type="common">Patagonian toothfish</name>
    <name type="synonym">Dissostichus amissus</name>
    <dbReference type="NCBI Taxonomy" id="100907"/>
    <lineage>
        <taxon>Eukaryota</taxon>
        <taxon>Metazoa</taxon>
        <taxon>Chordata</taxon>
        <taxon>Craniata</taxon>
        <taxon>Vertebrata</taxon>
        <taxon>Euteleostomi</taxon>
        <taxon>Actinopterygii</taxon>
        <taxon>Neopterygii</taxon>
        <taxon>Teleostei</taxon>
        <taxon>Neoteleostei</taxon>
        <taxon>Acanthomorphata</taxon>
        <taxon>Eupercaria</taxon>
        <taxon>Perciformes</taxon>
        <taxon>Notothenioidei</taxon>
        <taxon>Nototheniidae</taxon>
        <taxon>Dissostichus</taxon>
    </lineage>
</organism>
<protein>
    <submittedName>
        <fullName evidence="3">A-kinase anchor protein 5</fullName>
    </submittedName>
</protein>
<dbReference type="Proteomes" id="UP001228049">
    <property type="component" value="Unassembled WGS sequence"/>
</dbReference>